<reference evidence="2" key="1">
    <citation type="journal article" date="2017" name="Genome Biol. Evol.">
        <title>The complete genome sequence of the phytopathogenic fungus Sclerotinia sclerotiorum reveals insights into the genome architecture of broad host range pathogens.</title>
        <authorList>
            <person name="Derbyshire M."/>
            <person name="Denton-Giles M."/>
            <person name="Hegedus D."/>
            <person name="Seifbarghy S."/>
            <person name="Rollins J."/>
            <person name="van Kan J."/>
            <person name="Seidl M.F."/>
            <person name="Faino L."/>
            <person name="Mbengue M."/>
            <person name="Navaud O."/>
            <person name="Raffaele S."/>
            <person name="Hammond-Kosack K."/>
            <person name="Heard S."/>
            <person name="Oliver R."/>
        </authorList>
    </citation>
    <scope>NUCLEOTIDE SEQUENCE [LARGE SCALE GENOMIC DNA]</scope>
    <source>
        <strain evidence="2">ATCC 18683 / 1980 / Ss-1</strain>
    </source>
</reference>
<sequence>MQNGGLDQDGDCIQNQTDELKSKIRTNAHNPQHILIVALSVTELLDRVAGQVTSERTTYIVKIKCETSKLYHKTSRHLLNSTETICQEVTAFTVQVSSSTDDDVVETGLSFIQGSKEY</sequence>
<accession>A0A1D9PRK7</accession>
<dbReference type="Proteomes" id="UP000177798">
    <property type="component" value="Chromosome 1"/>
</dbReference>
<dbReference type="EMBL" id="CP017814">
    <property type="protein sequence ID" value="APA05259.1"/>
    <property type="molecule type" value="Genomic_DNA"/>
</dbReference>
<name>A0A1D9PRK7_SCLS1</name>
<dbReference type="VEuPathDB" id="FungiDB:sscle_01g000290"/>
<evidence type="ECO:0000313" key="1">
    <source>
        <dbReference type="EMBL" id="APA05259.1"/>
    </source>
</evidence>
<gene>
    <name evidence="1" type="ORF">sscle_01g000290</name>
</gene>
<proteinExistence type="predicted"/>
<protein>
    <submittedName>
        <fullName evidence="1">Uncharacterized protein</fullName>
    </submittedName>
</protein>
<dbReference type="AlphaFoldDB" id="A0A1D9PRK7"/>
<evidence type="ECO:0000313" key="2">
    <source>
        <dbReference type="Proteomes" id="UP000177798"/>
    </source>
</evidence>
<organism evidence="1 2">
    <name type="scientific">Sclerotinia sclerotiorum (strain ATCC 18683 / 1980 / Ss-1)</name>
    <name type="common">White mold</name>
    <name type="synonym">Whetzelinia sclerotiorum</name>
    <dbReference type="NCBI Taxonomy" id="665079"/>
    <lineage>
        <taxon>Eukaryota</taxon>
        <taxon>Fungi</taxon>
        <taxon>Dikarya</taxon>
        <taxon>Ascomycota</taxon>
        <taxon>Pezizomycotina</taxon>
        <taxon>Leotiomycetes</taxon>
        <taxon>Helotiales</taxon>
        <taxon>Sclerotiniaceae</taxon>
        <taxon>Sclerotinia</taxon>
    </lineage>
</organism>